<evidence type="ECO:0000313" key="2">
    <source>
        <dbReference type="EMBL" id="MFI7845662.1"/>
    </source>
</evidence>
<feature type="transmembrane region" description="Helical" evidence="1">
    <location>
        <begin position="79"/>
        <end position="96"/>
    </location>
</feature>
<reference evidence="2 3" key="1">
    <citation type="submission" date="2024-08" db="EMBL/GenBank/DDBJ databases">
        <authorList>
            <person name="Vancuren S.J."/>
            <person name="Allen-Vercoe E."/>
        </authorList>
    </citation>
    <scope>NUCLEOTIDE SEQUENCE [LARGE SCALE GENOMIC DNA]</scope>
    <source>
        <strain evidence="2 3">16-6-I_42_FAA</strain>
    </source>
</reference>
<proteinExistence type="predicted"/>
<evidence type="ECO:0000256" key="1">
    <source>
        <dbReference type="SAM" id="Phobius"/>
    </source>
</evidence>
<dbReference type="EMBL" id="JBITRD010000011">
    <property type="protein sequence ID" value="MFI7845662.1"/>
    <property type="molecule type" value="Genomic_DNA"/>
</dbReference>
<name>A0ABW8AZ60_9FIRM</name>
<dbReference type="Proteomes" id="UP001614216">
    <property type="component" value="Unassembled WGS sequence"/>
</dbReference>
<comment type="caution">
    <text evidence="2">The sequence shown here is derived from an EMBL/GenBank/DDBJ whole genome shotgun (WGS) entry which is preliminary data.</text>
</comment>
<organism evidence="2 3">
    <name type="scientific">Dorea amylophila</name>
    <dbReference type="NCBI Taxonomy" id="2981789"/>
    <lineage>
        <taxon>Bacteria</taxon>
        <taxon>Bacillati</taxon>
        <taxon>Bacillota</taxon>
        <taxon>Clostridia</taxon>
        <taxon>Lachnospirales</taxon>
        <taxon>Lachnospiraceae</taxon>
        <taxon>Dorea</taxon>
    </lineage>
</organism>
<sequence>MAARAERLKISTTEENRAIKALQEAEYIKGYMTAELRERERRKRARERKKRKRYFLTQKLYGVAMLILTAVSVKLLEGDITAAFILVPMGIVLITSKEMLIVNKYFWECEGKEWYL</sequence>
<feature type="transmembrane region" description="Helical" evidence="1">
    <location>
        <begin position="54"/>
        <end position="73"/>
    </location>
</feature>
<evidence type="ECO:0000313" key="3">
    <source>
        <dbReference type="Proteomes" id="UP001614216"/>
    </source>
</evidence>
<keyword evidence="1" id="KW-0472">Membrane</keyword>
<gene>
    <name evidence="2" type="ORF">ACIF0M_08915</name>
</gene>
<accession>A0ABW8AZ60</accession>
<keyword evidence="1" id="KW-1133">Transmembrane helix</keyword>
<keyword evidence="3" id="KW-1185">Reference proteome</keyword>
<keyword evidence="1" id="KW-0812">Transmembrane</keyword>
<dbReference type="RefSeq" id="WP_396569862.1">
    <property type="nucleotide sequence ID" value="NZ_JBITRD010000011.1"/>
</dbReference>
<protein>
    <submittedName>
        <fullName evidence="2">Uncharacterized protein</fullName>
    </submittedName>
</protein>